<dbReference type="AlphaFoldDB" id="A0A511CYW9"/>
<feature type="compositionally biased region" description="Low complexity" evidence="1">
    <location>
        <begin position="1"/>
        <end position="48"/>
    </location>
</feature>
<protein>
    <submittedName>
        <fullName evidence="2">Uncharacterized protein</fullName>
    </submittedName>
</protein>
<comment type="caution">
    <text evidence="2">The sequence shown here is derived from an EMBL/GenBank/DDBJ whole genome shotgun (WGS) entry which is preliminary data.</text>
</comment>
<name>A0A511CYW9_9PSEU</name>
<accession>A0A511CYW9</accession>
<reference evidence="2 3" key="1">
    <citation type="submission" date="2019-07" db="EMBL/GenBank/DDBJ databases">
        <title>Whole genome shotgun sequence of Pseudonocardia asaccharolytica NBRC 16224.</title>
        <authorList>
            <person name="Hosoyama A."/>
            <person name="Uohara A."/>
            <person name="Ohji S."/>
            <person name="Ichikawa N."/>
        </authorList>
    </citation>
    <scope>NUCLEOTIDE SEQUENCE [LARGE SCALE GENOMIC DNA]</scope>
    <source>
        <strain evidence="2 3">NBRC 16224</strain>
    </source>
</reference>
<evidence type="ECO:0000256" key="1">
    <source>
        <dbReference type="SAM" id="MobiDB-lite"/>
    </source>
</evidence>
<dbReference type="EMBL" id="BJVI01000011">
    <property type="protein sequence ID" value="GEL17726.1"/>
    <property type="molecule type" value="Genomic_DNA"/>
</dbReference>
<keyword evidence="3" id="KW-1185">Reference proteome</keyword>
<evidence type="ECO:0000313" key="3">
    <source>
        <dbReference type="Proteomes" id="UP000321328"/>
    </source>
</evidence>
<dbReference type="Proteomes" id="UP000321328">
    <property type="component" value="Unassembled WGS sequence"/>
</dbReference>
<sequence length="69" mass="7082">MSVVENPISDSRVRSSSAIPSDSDPNAAASSIAAASRTSTPSIPPSNRAPAISAITMMITDWITVVNPL</sequence>
<gene>
    <name evidence="2" type="ORF">PA7_15630</name>
</gene>
<proteinExistence type="predicted"/>
<feature type="region of interest" description="Disordered" evidence="1">
    <location>
        <begin position="1"/>
        <end position="49"/>
    </location>
</feature>
<evidence type="ECO:0000313" key="2">
    <source>
        <dbReference type="EMBL" id="GEL17726.1"/>
    </source>
</evidence>
<organism evidence="2 3">
    <name type="scientific">Pseudonocardia asaccharolytica DSM 44247 = NBRC 16224</name>
    <dbReference type="NCBI Taxonomy" id="1123024"/>
    <lineage>
        <taxon>Bacteria</taxon>
        <taxon>Bacillati</taxon>
        <taxon>Actinomycetota</taxon>
        <taxon>Actinomycetes</taxon>
        <taxon>Pseudonocardiales</taxon>
        <taxon>Pseudonocardiaceae</taxon>
        <taxon>Pseudonocardia</taxon>
    </lineage>
</organism>